<organism evidence="2">
    <name type="scientific">marine sediment metagenome</name>
    <dbReference type="NCBI Taxonomy" id="412755"/>
    <lineage>
        <taxon>unclassified sequences</taxon>
        <taxon>metagenomes</taxon>
        <taxon>ecological metagenomes</taxon>
    </lineage>
</organism>
<evidence type="ECO:0000313" key="2">
    <source>
        <dbReference type="EMBL" id="KKL19021.1"/>
    </source>
</evidence>
<reference evidence="2" key="1">
    <citation type="journal article" date="2015" name="Nature">
        <title>Complex archaea that bridge the gap between prokaryotes and eukaryotes.</title>
        <authorList>
            <person name="Spang A."/>
            <person name="Saw J.H."/>
            <person name="Jorgensen S.L."/>
            <person name="Zaremba-Niedzwiedzka K."/>
            <person name="Martijn J."/>
            <person name="Lind A.E."/>
            <person name="van Eijk R."/>
            <person name="Schleper C."/>
            <person name="Guy L."/>
            <person name="Ettema T.J."/>
        </authorList>
    </citation>
    <scope>NUCLEOTIDE SEQUENCE</scope>
</reference>
<comment type="caution">
    <text evidence="2">The sequence shown here is derived from an EMBL/GenBank/DDBJ whole genome shotgun (WGS) entry which is preliminary data.</text>
</comment>
<proteinExistence type="predicted"/>
<name>A0A0F9DMV3_9ZZZZ</name>
<sequence length="51" mass="5178">GHPIGASGGAMITELVLQLRGQAGPRQVQGAKTALLHNAGIGGVNVMVFKR</sequence>
<dbReference type="EMBL" id="LAZR01038640">
    <property type="protein sequence ID" value="KKL19021.1"/>
    <property type="molecule type" value="Genomic_DNA"/>
</dbReference>
<feature type="non-terminal residue" evidence="2">
    <location>
        <position position="1"/>
    </location>
</feature>
<protein>
    <recommendedName>
        <fullName evidence="1">Thiolase C-terminal domain-containing protein</fullName>
    </recommendedName>
</protein>
<gene>
    <name evidence="2" type="ORF">LCGC14_2469640</name>
</gene>
<dbReference type="PANTHER" id="PTHR42870:SF1">
    <property type="entry name" value="NON-SPECIFIC LIPID-TRANSFER PROTEIN-LIKE 2"/>
    <property type="match status" value="1"/>
</dbReference>
<accession>A0A0F9DMV3</accession>
<dbReference type="InterPro" id="IPR055140">
    <property type="entry name" value="Thiolase_C_2"/>
</dbReference>
<dbReference type="PANTHER" id="PTHR42870">
    <property type="entry name" value="ACETYL-COA C-ACETYLTRANSFERASE"/>
    <property type="match status" value="1"/>
</dbReference>
<dbReference type="AlphaFoldDB" id="A0A0F9DMV3"/>
<dbReference type="Pfam" id="PF22691">
    <property type="entry name" value="Thiolase_C_1"/>
    <property type="match status" value="1"/>
</dbReference>
<dbReference type="SUPFAM" id="SSF53901">
    <property type="entry name" value="Thiolase-like"/>
    <property type="match status" value="1"/>
</dbReference>
<dbReference type="GO" id="GO:0016746">
    <property type="term" value="F:acyltransferase activity"/>
    <property type="evidence" value="ECO:0007669"/>
    <property type="project" value="InterPro"/>
</dbReference>
<feature type="domain" description="Thiolase C-terminal" evidence="1">
    <location>
        <begin position="1"/>
        <end position="42"/>
    </location>
</feature>
<dbReference type="InterPro" id="IPR016039">
    <property type="entry name" value="Thiolase-like"/>
</dbReference>
<dbReference type="Gene3D" id="3.40.47.10">
    <property type="match status" value="1"/>
</dbReference>
<evidence type="ECO:0000259" key="1">
    <source>
        <dbReference type="Pfam" id="PF22691"/>
    </source>
</evidence>